<accession>A0ABS6SYP4</accession>
<dbReference type="EC" id="2.7.7.65" evidence="2"/>
<dbReference type="Proteomes" id="UP000756530">
    <property type="component" value="Unassembled WGS sequence"/>
</dbReference>
<evidence type="ECO:0000313" key="3">
    <source>
        <dbReference type="Proteomes" id="UP000756530"/>
    </source>
</evidence>
<dbReference type="Pfam" id="PF00990">
    <property type="entry name" value="GGDEF"/>
    <property type="match status" value="1"/>
</dbReference>
<dbReference type="InterPro" id="IPR000160">
    <property type="entry name" value="GGDEF_dom"/>
</dbReference>
<evidence type="ECO:0000313" key="2">
    <source>
        <dbReference type="EMBL" id="MBV7378096.1"/>
    </source>
</evidence>
<organism evidence="2 3">
    <name type="scientific">Maritimibacter dapengensis</name>
    <dbReference type="NCBI Taxonomy" id="2836868"/>
    <lineage>
        <taxon>Bacteria</taxon>
        <taxon>Pseudomonadati</taxon>
        <taxon>Pseudomonadota</taxon>
        <taxon>Alphaproteobacteria</taxon>
        <taxon>Rhodobacterales</taxon>
        <taxon>Roseobacteraceae</taxon>
        <taxon>Maritimibacter</taxon>
    </lineage>
</organism>
<keyword evidence="2" id="KW-0808">Transferase</keyword>
<gene>
    <name evidence="2" type="ORF">KJP28_04100</name>
</gene>
<reference evidence="2 3" key="1">
    <citation type="submission" date="2021-05" db="EMBL/GenBank/DDBJ databases">
        <title>Culturable bacteria isolated from Daya Bay.</title>
        <authorList>
            <person name="Zheng W."/>
            <person name="Yu S."/>
            <person name="Huang Y."/>
        </authorList>
    </citation>
    <scope>NUCLEOTIDE SEQUENCE [LARGE SCALE GENOMIC DNA]</scope>
    <source>
        <strain evidence="2 3">DP4N28-5</strain>
    </source>
</reference>
<proteinExistence type="predicted"/>
<dbReference type="PROSITE" id="PS50887">
    <property type="entry name" value="GGDEF"/>
    <property type="match status" value="1"/>
</dbReference>
<keyword evidence="2" id="KW-0548">Nucleotidyltransferase</keyword>
<dbReference type="GO" id="GO:0052621">
    <property type="term" value="F:diguanylate cyclase activity"/>
    <property type="evidence" value="ECO:0007669"/>
    <property type="project" value="UniProtKB-EC"/>
</dbReference>
<keyword evidence="3" id="KW-1185">Reference proteome</keyword>
<feature type="domain" description="GGDEF" evidence="1">
    <location>
        <begin position="193"/>
        <end position="327"/>
    </location>
</feature>
<protein>
    <submittedName>
        <fullName evidence="2">Diguanylate cyclase</fullName>
        <ecNumber evidence="2">2.7.7.65</ecNumber>
    </submittedName>
</protein>
<dbReference type="CDD" id="cd01949">
    <property type="entry name" value="GGDEF"/>
    <property type="match status" value="1"/>
</dbReference>
<dbReference type="RefSeq" id="WP_218390948.1">
    <property type="nucleotide sequence ID" value="NZ_JAHUZE010000001.1"/>
</dbReference>
<dbReference type="EMBL" id="JAHUZE010000001">
    <property type="protein sequence ID" value="MBV7378096.1"/>
    <property type="molecule type" value="Genomic_DNA"/>
</dbReference>
<dbReference type="SMART" id="SM00267">
    <property type="entry name" value="GGDEF"/>
    <property type="match status" value="1"/>
</dbReference>
<dbReference type="PANTHER" id="PTHR44757">
    <property type="entry name" value="DIGUANYLATE CYCLASE DGCP"/>
    <property type="match status" value="1"/>
</dbReference>
<sequence>MNRIDPFQVTSAGLDVMMPMNVVADFDGRIVHVGPTLAKVLGNRRYMGERLLDFFDLRRPKEEAILASLRRGASGKVLLRLRDENQTQFIGAAAALPGRAGILVNLSFGISIFEAVKRYGLAGSDFAPTDLTLELLYLAEANSAAMAESRALTEKLQGRVTAAVAEATTDTLTGLHNRRALQKALSRLVDRGIPFTLAHLDLDFFKAVNDTYGHAAGDFVLQEVAKILLEETRSGDTVARIGGDEFVLVFSNLTDRKRLATIAGRIIRRLEQPVLFDGERCRVSGSIGMVSTTQYDLCDIDRMLVDADMALYQSKGLGRARFSFYRVPEDDRDHKARGDDGDRPAP</sequence>
<dbReference type="InterPro" id="IPR052155">
    <property type="entry name" value="Biofilm_reg_signaling"/>
</dbReference>
<comment type="caution">
    <text evidence="2">The sequence shown here is derived from an EMBL/GenBank/DDBJ whole genome shotgun (WGS) entry which is preliminary data.</text>
</comment>
<evidence type="ECO:0000259" key="1">
    <source>
        <dbReference type="PROSITE" id="PS50887"/>
    </source>
</evidence>
<dbReference type="NCBIfam" id="TIGR00254">
    <property type="entry name" value="GGDEF"/>
    <property type="match status" value="1"/>
</dbReference>
<name>A0ABS6SYP4_9RHOB</name>
<dbReference type="PANTHER" id="PTHR44757:SF2">
    <property type="entry name" value="BIOFILM ARCHITECTURE MAINTENANCE PROTEIN MBAA"/>
    <property type="match status" value="1"/>
</dbReference>